<protein>
    <submittedName>
        <fullName evidence="2">Translesion DNA synthesis-associated protein ImuA</fullName>
    </submittedName>
</protein>
<sequence length="234" mass="25089">MPRDNHPPPEEIHPSLWRASQLARSSSRCHSTGWAALDGQLPGGGWPISSLIELHTENQAVGAMRLLKPVLSSLGKKRVMLIQPPHVPNALALAAMGLDPAQVIWVQPEKTADALWAAEAVLRSGGMGAVLLWQTHARNESLRRLNLASQDGSALFYLFRPLASAQDASPAPLRLALRSAPGGVMVEFVKRKGPIREAGLLLPLSPSFVQSNAPLDRPTSSPAPARSVRAAMVE</sequence>
<keyword evidence="3" id="KW-1185">Reference proteome</keyword>
<evidence type="ECO:0000256" key="1">
    <source>
        <dbReference type="SAM" id="MobiDB-lite"/>
    </source>
</evidence>
<dbReference type="Gene3D" id="3.40.50.300">
    <property type="entry name" value="P-loop containing nucleotide triphosphate hydrolases"/>
    <property type="match status" value="1"/>
</dbReference>
<name>A0ABW0S0J9_9BURK</name>
<dbReference type="RefSeq" id="WP_379772800.1">
    <property type="nucleotide sequence ID" value="NZ_JBHSMZ010000014.1"/>
</dbReference>
<dbReference type="InterPro" id="IPR017166">
    <property type="entry name" value="UCP037290"/>
</dbReference>
<dbReference type="PIRSF" id="PIRSF037290">
    <property type="entry name" value="UCP037290"/>
    <property type="match status" value="1"/>
</dbReference>
<proteinExistence type="predicted"/>
<dbReference type="Proteomes" id="UP001596086">
    <property type="component" value="Unassembled WGS sequence"/>
</dbReference>
<dbReference type="NCBIfam" id="NF033429">
    <property type="entry name" value="ImuA_translesion"/>
    <property type="match status" value="1"/>
</dbReference>
<organism evidence="2 3">
    <name type="scientific">Massilia aerilata</name>
    <dbReference type="NCBI Taxonomy" id="453817"/>
    <lineage>
        <taxon>Bacteria</taxon>
        <taxon>Pseudomonadati</taxon>
        <taxon>Pseudomonadota</taxon>
        <taxon>Betaproteobacteria</taxon>
        <taxon>Burkholderiales</taxon>
        <taxon>Oxalobacteraceae</taxon>
        <taxon>Telluria group</taxon>
        <taxon>Massilia</taxon>
    </lineage>
</organism>
<evidence type="ECO:0000313" key="2">
    <source>
        <dbReference type="EMBL" id="MFC5550347.1"/>
    </source>
</evidence>
<reference evidence="3" key="1">
    <citation type="journal article" date="2019" name="Int. J. Syst. Evol. Microbiol.">
        <title>The Global Catalogue of Microorganisms (GCM) 10K type strain sequencing project: providing services to taxonomists for standard genome sequencing and annotation.</title>
        <authorList>
            <consortium name="The Broad Institute Genomics Platform"/>
            <consortium name="The Broad Institute Genome Sequencing Center for Infectious Disease"/>
            <person name="Wu L."/>
            <person name="Ma J."/>
        </authorList>
    </citation>
    <scope>NUCLEOTIDE SEQUENCE [LARGE SCALE GENOMIC DNA]</scope>
    <source>
        <strain evidence="3">CGMCC 4.5798</strain>
    </source>
</reference>
<dbReference type="InterPro" id="IPR047610">
    <property type="entry name" value="ImuA_translesion"/>
</dbReference>
<comment type="caution">
    <text evidence="2">The sequence shown here is derived from an EMBL/GenBank/DDBJ whole genome shotgun (WGS) entry which is preliminary data.</text>
</comment>
<evidence type="ECO:0000313" key="3">
    <source>
        <dbReference type="Proteomes" id="UP001596086"/>
    </source>
</evidence>
<accession>A0ABW0S0J9</accession>
<dbReference type="EMBL" id="JBHSMZ010000014">
    <property type="protein sequence ID" value="MFC5550347.1"/>
    <property type="molecule type" value="Genomic_DNA"/>
</dbReference>
<dbReference type="SUPFAM" id="SSF52540">
    <property type="entry name" value="P-loop containing nucleoside triphosphate hydrolases"/>
    <property type="match status" value="1"/>
</dbReference>
<dbReference type="InterPro" id="IPR027417">
    <property type="entry name" value="P-loop_NTPase"/>
</dbReference>
<gene>
    <name evidence="2" type="primary">imuA</name>
    <name evidence="2" type="ORF">ACFPO9_17660</name>
</gene>
<feature type="compositionally biased region" description="Low complexity" evidence="1">
    <location>
        <begin position="217"/>
        <end position="234"/>
    </location>
</feature>
<feature type="region of interest" description="Disordered" evidence="1">
    <location>
        <begin position="212"/>
        <end position="234"/>
    </location>
</feature>